<dbReference type="AlphaFoldDB" id="A0A918I5Z7"/>
<comment type="catalytic activity">
    <reaction evidence="10">
        <text>a 2,3-saturated acyl-[ACP] + NADP(+) = a (2E)-enoyl-[ACP] + NADPH + H(+)</text>
        <dbReference type="Rhea" id="RHEA:22564"/>
        <dbReference type="Rhea" id="RHEA-COMP:9925"/>
        <dbReference type="Rhea" id="RHEA-COMP:9926"/>
        <dbReference type="ChEBI" id="CHEBI:15378"/>
        <dbReference type="ChEBI" id="CHEBI:57783"/>
        <dbReference type="ChEBI" id="CHEBI:58349"/>
        <dbReference type="ChEBI" id="CHEBI:78784"/>
        <dbReference type="ChEBI" id="CHEBI:78785"/>
        <dbReference type="EC" id="1.3.1.104"/>
    </reaction>
</comment>
<gene>
    <name evidence="13" type="ORF">GCM10010260_04330</name>
</gene>
<protein>
    <recommendedName>
        <fullName evidence="9">enoyl-[acyl-carrier-protein] reductase</fullName>
        <ecNumber evidence="9">1.3.1.104</ecNumber>
    </recommendedName>
</protein>
<comment type="similarity">
    <text evidence="1">Belongs to the zinc-containing alcohol dehydrogenase family. Quinone oxidoreductase subfamily.</text>
</comment>
<evidence type="ECO:0000256" key="4">
    <source>
        <dbReference type="ARBA" id="ARBA00022857"/>
    </source>
</evidence>
<keyword evidence="6" id="KW-0560">Oxidoreductase</keyword>
<evidence type="ECO:0000256" key="10">
    <source>
        <dbReference type="ARBA" id="ARBA00048843"/>
    </source>
</evidence>
<evidence type="ECO:0000256" key="8">
    <source>
        <dbReference type="ARBA" id="ARBA00023160"/>
    </source>
</evidence>
<dbReference type="EMBL" id="BMTD01000001">
    <property type="protein sequence ID" value="GGU75385.1"/>
    <property type="molecule type" value="Genomic_DNA"/>
</dbReference>
<keyword evidence="4" id="KW-0521">NADP</keyword>
<reference evidence="13" key="2">
    <citation type="submission" date="2020-09" db="EMBL/GenBank/DDBJ databases">
        <authorList>
            <person name="Sun Q."/>
            <person name="Ohkuma M."/>
        </authorList>
    </citation>
    <scope>NUCLEOTIDE SEQUENCE</scope>
    <source>
        <strain evidence="13">JCM 4369</strain>
    </source>
</reference>
<dbReference type="Pfam" id="PF00107">
    <property type="entry name" value="ADH_zinc_N"/>
    <property type="match status" value="1"/>
</dbReference>
<evidence type="ECO:0000256" key="3">
    <source>
        <dbReference type="ARBA" id="ARBA00022832"/>
    </source>
</evidence>
<keyword evidence="8" id="KW-0275">Fatty acid biosynthesis</keyword>
<dbReference type="SMART" id="SM00829">
    <property type="entry name" value="PKS_ER"/>
    <property type="match status" value="1"/>
</dbReference>
<evidence type="ECO:0000256" key="6">
    <source>
        <dbReference type="ARBA" id="ARBA00023002"/>
    </source>
</evidence>
<keyword evidence="2" id="KW-0444">Lipid biosynthesis</keyword>
<evidence type="ECO:0000313" key="13">
    <source>
        <dbReference type="EMBL" id="GGU75385.1"/>
    </source>
</evidence>
<dbReference type="EC" id="1.3.1.104" evidence="9"/>
<evidence type="ECO:0000256" key="9">
    <source>
        <dbReference type="ARBA" id="ARBA00038963"/>
    </source>
</evidence>
<dbReference type="InterPro" id="IPR051034">
    <property type="entry name" value="Mito_Enoyl-ACP_Reductase"/>
</dbReference>
<comment type="caution">
    <text evidence="13">The sequence shown here is derived from an EMBL/GenBank/DDBJ whole genome shotgun (WGS) entry which is preliminary data.</text>
</comment>
<dbReference type="Proteomes" id="UP000618795">
    <property type="component" value="Unassembled WGS sequence"/>
</dbReference>
<keyword evidence="7" id="KW-0443">Lipid metabolism</keyword>
<proteinExistence type="inferred from homology"/>
<dbReference type="SUPFAM" id="SSF50129">
    <property type="entry name" value="GroES-like"/>
    <property type="match status" value="1"/>
</dbReference>
<dbReference type="Gene3D" id="3.90.180.10">
    <property type="entry name" value="Medium-chain alcohol dehydrogenases, catalytic domain"/>
    <property type="match status" value="1"/>
</dbReference>
<sequence>MPRSMRALVAAEVGEPADVLRLETRPVPTPQAGQALIRVKATPVHASDLHVLRGRYGFAPEFPAVGGHMECVGRIEALGPDTGRVKTGERVVVAAVPAVPGPQVAGTWQEFLVADTRRLLPVPDRLSDSSACQLAVNPLTALLLVTRELDVQPGEWLLQTAAGSTVGRLVIQLSRHLGVRTINVVRRRDAVEEITMLGGDQVVCTEDEDLLQRVAELAGPAGVRKAIDCVAGPVGAQVSQALAPGGQVVVYGALSTHRQTDPAALTIPLQARSLIYETKAVRGFWLNRWFGTASPEDALQALARVRGLVADEVLSIPQGRPFPLERFAEAVSLAETPAHGTKPLFVFDDGRDEDDGREAASSA</sequence>
<dbReference type="PANTHER" id="PTHR43981">
    <property type="entry name" value="ENOYL-[ACYL-CARRIER-PROTEIN] REDUCTASE, MITOCHONDRIAL"/>
    <property type="match status" value="1"/>
</dbReference>
<feature type="region of interest" description="Disordered" evidence="11">
    <location>
        <begin position="344"/>
        <end position="363"/>
    </location>
</feature>
<keyword evidence="3" id="KW-0276">Fatty acid metabolism</keyword>
<dbReference type="CDD" id="cd05282">
    <property type="entry name" value="ETR_like"/>
    <property type="match status" value="1"/>
</dbReference>
<dbReference type="InterPro" id="IPR013154">
    <property type="entry name" value="ADH-like_N"/>
</dbReference>
<evidence type="ECO:0000256" key="11">
    <source>
        <dbReference type="SAM" id="MobiDB-lite"/>
    </source>
</evidence>
<dbReference type="GO" id="GO:0006633">
    <property type="term" value="P:fatty acid biosynthetic process"/>
    <property type="evidence" value="ECO:0007669"/>
    <property type="project" value="UniProtKB-KW"/>
</dbReference>
<dbReference type="InterPro" id="IPR020843">
    <property type="entry name" value="ER"/>
</dbReference>
<dbReference type="InterPro" id="IPR011032">
    <property type="entry name" value="GroES-like_sf"/>
</dbReference>
<keyword evidence="5" id="KW-0809">Transit peptide</keyword>
<dbReference type="Pfam" id="PF08240">
    <property type="entry name" value="ADH_N"/>
    <property type="match status" value="1"/>
</dbReference>
<dbReference type="Gene3D" id="3.40.50.720">
    <property type="entry name" value="NAD(P)-binding Rossmann-like Domain"/>
    <property type="match status" value="1"/>
</dbReference>
<dbReference type="GO" id="GO:0141148">
    <property type="term" value="F:enoyl-[acyl-carrier-protein] reductase (NADPH) activity"/>
    <property type="evidence" value="ECO:0007669"/>
    <property type="project" value="UniProtKB-EC"/>
</dbReference>
<evidence type="ECO:0000259" key="12">
    <source>
        <dbReference type="SMART" id="SM00829"/>
    </source>
</evidence>
<keyword evidence="14" id="KW-1185">Reference proteome</keyword>
<evidence type="ECO:0000256" key="1">
    <source>
        <dbReference type="ARBA" id="ARBA00010371"/>
    </source>
</evidence>
<name>A0A918I5Z7_9ACTN</name>
<dbReference type="SUPFAM" id="SSF51735">
    <property type="entry name" value="NAD(P)-binding Rossmann-fold domains"/>
    <property type="match status" value="1"/>
</dbReference>
<organism evidence="13 14">
    <name type="scientific">Streptomyces filipinensis</name>
    <dbReference type="NCBI Taxonomy" id="66887"/>
    <lineage>
        <taxon>Bacteria</taxon>
        <taxon>Bacillati</taxon>
        <taxon>Actinomycetota</taxon>
        <taxon>Actinomycetes</taxon>
        <taxon>Kitasatosporales</taxon>
        <taxon>Streptomycetaceae</taxon>
        <taxon>Streptomyces</taxon>
    </lineage>
</organism>
<evidence type="ECO:0000313" key="14">
    <source>
        <dbReference type="Proteomes" id="UP000618795"/>
    </source>
</evidence>
<dbReference type="InterPro" id="IPR036291">
    <property type="entry name" value="NAD(P)-bd_dom_sf"/>
</dbReference>
<accession>A0A918I5Z7</accession>
<dbReference type="InterPro" id="IPR013149">
    <property type="entry name" value="ADH-like_C"/>
</dbReference>
<dbReference type="PANTHER" id="PTHR43981:SF2">
    <property type="entry name" value="ENOYL-[ACYL-CARRIER-PROTEIN] REDUCTASE, MITOCHONDRIAL"/>
    <property type="match status" value="1"/>
</dbReference>
<feature type="domain" description="Enoyl reductase (ER)" evidence="12">
    <location>
        <begin position="15"/>
        <end position="339"/>
    </location>
</feature>
<evidence type="ECO:0000256" key="2">
    <source>
        <dbReference type="ARBA" id="ARBA00022516"/>
    </source>
</evidence>
<evidence type="ECO:0000256" key="7">
    <source>
        <dbReference type="ARBA" id="ARBA00023098"/>
    </source>
</evidence>
<evidence type="ECO:0000256" key="5">
    <source>
        <dbReference type="ARBA" id="ARBA00022946"/>
    </source>
</evidence>
<reference evidence="13" key="1">
    <citation type="journal article" date="2014" name="Int. J. Syst. Evol. Microbiol.">
        <title>Complete genome sequence of Corynebacterium casei LMG S-19264T (=DSM 44701T), isolated from a smear-ripened cheese.</title>
        <authorList>
            <consortium name="US DOE Joint Genome Institute (JGI-PGF)"/>
            <person name="Walter F."/>
            <person name="Albersmeier A."/>
            <person name="Kalinowski J."/>
            <person name="Ruckert C."/>
        </authorList>
    </citation>
    <scope>NUCLEOTIDE SEQUENCE</scope>
    <source>
        <strain evidence="13">JCM 4369</strain>
    </source>
</reference>